<dbReference type="InterPro" id="IPR038009">
    <property type="entry name" value="GlmU_C_LbH"/>
</dbReference>
<dbReference type="GO" id="GO:0009245">
    <property type="term" value="P:lipid A biosynthetic process"/>
    <property type="evidence" value="ECO:0007669"/>
    <property type="project" value="UniProtKB-UniRule"/>
</dbReference>
<dbReference type="GO" id="GO:0009252">
    <property type="term" value="P:peptidoglycan biosynthetic process"/>
    <property type="evidence" value="ECO:0007669"/>
    <property type="project" value="UniProtKB-UniRule"/>
</dbReference>
<keyword evidence="13 18" id="KW-0012">Acyltransferase</keyword>
<feature type="binding site" evidence="18">
    <location>
        <position position="124"/>
    </location>
    <ligand>
        <name>Mg(2+)</name>
        <dbReference type="ChEBI" id="CHEBI:18420"/>
    </ligand>
</feature>
<feature type="binding site" evidence="18">
    <location>
        <begin position="100"/>
        <end position="101"/>
    </location>
    <ligand>
        <name>UDP-N-acetyl-alpha-D-glucosamine</name>
        <dbReference type="ChEBI" id="CHEBI:57705"/>
    </ligand>
</feature>
<feature type="binding site" evidence="18">
    <location>
        <position position="385"/>
    </location>
    <ligand>
        <name>UDP-N-acetyl-alpha-D-glucosamine</name>
        <dbReference type="ChEBI" id="CHEBI:57705"/>
    </ligand>
</feature>
<dbReference type="CDD" id="cd03353">
    <property type="entry name" value="LbH_GlmU_C"/>
    <property type="match status" value="1"/>
</dbReference>
<dbReference type="NCBIfam" id="NF010933">
    <property type="entry name" value="PRK14353.1"/>
    <property type="match status" value="1"/>
</dbReference>
<feature type="binding site" evidence="18">
    <location>
        <position position="246"/>
    </location>
    <ligand>
        <name>UDP-N-acetyl-alpha-D-glucosamine</name>
        <dbReference type="ChEBI" id="CHEBI:57705"/>
    </ligand>
</feature>
<dbReference type="InterPro" id="IPR029044">
    <property type="entry name" value="Nucleotide-diphossugar_trans"/>
</dbReference>
<feature type="binding site" evidence="18">
    <location>
        <position position="442"/>
    </location>
    <ligand>
        <name>acetyl-CoA</name>
        <dbReference type="ChEBI" id="CHEBI:57288"/>
    </ligand>
</feature>
<dbReference type="GO" id="GO:0003977">
    <property type="term" value="F:UDP-N-acetylglucosamine diphosphorylase activity"/>
    <property type="evidence" value="ECO:0007669"/>
    <property type="project" value="UniProtKB-UniRule"/>
</dbReference>
<evidence type="ECO:0000256" key="5">
    <source>
        <dbReference type="ARBA" id="ARBA00022679"/>
    </source>
</evidence>
<keyword evidence="11 18" id="KW-0573">Peptidoglycan synthesis</keyword>
<feature type="binding site" evidence="18">
    <location>
        <begin position="405"/>
        <end position="406"/>
    </location>
    <ligand>
        <name>acetyl-CoA</name>
        <dbReference type="ChEBI" id="CHEBI:57288"/>
    </ligand>
</feature>
<dbReference type="UniPathway" id="UPA00973"/>
<feature type="binding site" evidence="18">
    <location>
        <position position="173"/>
    </location>
    <ligand>
        <name>UDP-N-acetyl-alpha-D-glucosamine</name>
        <dbReference type="ChEBI" id="CHEBI:57705"/>
    </ligand>
</feature>
<dbReference type="UniPathway" id="UPA00113">
    <property type="reaction ID" value="UER00532"/>
</dbReference>
<evidence type="ECO:0000256" key="8">
    <source>
        <dbReference type="ARBA" id="ARBA00022737"/>
    </source>
</evidence>
<feature type="active site" description="Proton acceptor" evidence="18">
    <location>
        <position position="382"/>
    </location>
</feature>
<dbReference type="Pfam" id="PF00132">
    <property type="entry name" value="Hexapep"/>
    <property type="match status" value="1"/>
</dbReference>
<dbReference type="AlphaFoldDB" id="A0A2T5MGE8"/>
<dbReference type="Pfam" id="PF12804">
    <property type="entry name" value="NTP_transf_3"/>
    <property type="match status" value="1"/>
</dbReference>
<evidence type="ECO:0000256" key="17">
    <source>
        <dbReference type="ARBA" id="ARBA00049628"/>
    </source>
</evidence>
<evidence type="ECO:0000256" key="4">
    <source>
        <dbReference type="ARBA" id="ARBA00022490"/>
    </source>
</evidence>
<comment type="pathway">
    <text evidence="18">Nucleotide-sugar biosynthesis; UDP-N-acetyl-alpha-D-glucosamine biosynthesis; UDP-N-acetyl-alpha-D-glucosamine from N-acetyl-alpha-D-glucosamine 1-phosphate: step 1/1.</text>
</comment>
<evidence type="ECO:0000256" key="2">
    <source>
        <dbReference type="ARBA" id="ARBA00007707"/>
    </source>
</evidence>
<dbReference type="EC" id="2.7.7.23" evidence="18"/>
<dbReference type="Gene3D" id="2.160.10.10">
    <property type="entry name" value="Hexapeptide repeat proteins"/>
    <property type="match status" value="1"/>
</dbReference>
<evidence type="ECO:0000256" key="12">
    <source>
        <dbReference type="ARBA" id="ARBA00023268"/>
    </source>
</evidence>
<keyword evidence="4 18" id="KW-0963">Cytoplasm</keyword>
<comment type="similarity">
    <text evidence="3 18">In the N-terminal section; belongs to the N-acetylglucosamine-1-phosphate uridyltransferase family.</text>
</comment>
<dbReference type="InterPro" id="IPR011004">
    <property type="entry name" value="Trimer_LpxA-like_sf"/>
</dbReference>
<evidence type="ECO:0000256" key="9">
    <source>
        <dbReference type="ARBA" id="ARBA00022842"/>
    </source>
</evidence>
<keyword evidence="21" id="KW-1185">Reference proteome</keyword>
<evidence type="ECO:0000259" key="19">
    <source>
        <dbReference type="Pfam" id="PF12804"/>
    </source>
</evidence>
<feature type="binding site" evidence="18">
    <location>
        <position position="352"/>
    </location>
    <ligand>
        <name>UDP-N-acetyl-alpha-D-glucosamine</name>
        <dbReference type="ChEBI" id="CHEBI:57705"/>
    </ligand>
</feature>
<comment type="function">
    <text evidence="17 18">Catalyzes the last two sequential reactions in the de novo biosynthetic pathway for UDP-N-acetylglucosamine (UDP-GlcNAc). The C-terminal domain catalyzes the transfer of acetyl group from acetyl coenzyme A to glucosamine-1-phosphate (GlcN-1-P) to produce N-acetylglucosamine-1-phosphate (GlcNAc-1-P), which is converted into UDP-GlcNAc by the transfer of uridine 5-monophosphate (from uridine 5-triphosphate), a reaction catalyzed by the N-terminal domain.</text>
</comment>
<comment type="caution">
    <text evidence="20">The sequence shown here is derived from an EMBL/GenBank/DDBJ whole genome shotgun (WGS) entry which is preliminary data.</text>
</comment>
<dbReference type="GO" id="GO:0005737">
    <property type="term" value="C:cytoplasm"/>
    <property type="evidence" value="ECO:0007669"/>
    <property type="project" value="UniProtKB-SubCell"/>
</dbReference>
<comment type="pathway">
    <text evidence="18">Bacterial outer membrane biogenesis; LPS lipid A biosynthesis.</text>
</comment>
<keyword evidence="12 18" id="KW-0511">Multifunctional enzyme</keyword>
<feature type="binding site" evidence="18">
    <location>
        <position position="424"/>
    </location>
    <ligand>
        <name>acetyl-CoA</name>
        <dbReference type="ChEBI" id="CHEBI:57288"/>
    </ligand>
</feature>
<dbReference type="HAMAP" id="MF_01631">
    <property type="entry name" value="GlmU"/>
    <property type="match status" value="1"/>
</dbReference>
<evidence type="ECO:0000256" key="1">
    <source>
        <dbReference type="ARBA" id="ARBA00004496"/>
    </source>
</evidence>
<evidence type="ECO:0000313" key="20">
    <source>
        <dbReference type="EMBL" id="PTU31640.1"/>
    </source>
</evidence>
<feature type="binding site" evidence="18">
    <location>
        <begin position="122"/>
        <end position="124"/>
    </location>
    <ligand>
        <name>UDP-N-acetyl-alpha-D-glucosamine</name>
        <dbReference type="ChEBI" id="CHEBI:57705"/>
    </ligand>
</feature>
<keyword evidence="14 18" id="KW-0961">Cell wall biogenesis/degradation</keyword>
<feature type="binding site" evidence="18">
    <location>
        <position position="246"/>
    </location>
    <ligand>
        <name>Mg(2+)</name>
        <dbReference type="ChEBI" id="CHEBI:18420"/>
    </ligand>
</feature>
<dbReference type="InterPro" id="IPR025877">
    <property type="entry name" value="MobA-like_NTP_Trfase"/>
</dbReference>
<dbReference type="PANTHER" id="PTHR43584">
    <property type="entry name" value="NUCLEOTIDYL TRANSFERASE"/>
    <property type="match status" value="1"/>
</dbReference>
<evidence type="ECO:0000256" key="15">
    <source>
        <dbReference type="ARBA" id="ARBA00048247"/>
    </source>
</evidence>
<dbReference type="InterPro" id="IPR005882">
    <property type="entry name" value="Bifunctional_GlmU"/>
</dbReference>
<evidence type="ECO:0000256" key="3">
    <source>
        <dbReference type="ARBA" id="ARBA00007947"/>
    </source>
</evidence>
<evidence type="ECO:0000256" key="13">
    <source>
        <dbReference type="ARBA" id="ARBA00023315"/>
    </source>
</evidence>
<dbReference type="OrthoDB" id="9775031at2"/>
<feature type="binding site" evidence="18">
    <location>
        <position position="158"/>
    </location>
    <ligand>
        <name>UDP-N-acetyl-alpha-D-glucosamine</name>
        <dbReference type="ChEBI" id="CHEBI:57705"/>
    </ligand>
</feature>
<dbReference type="EC" id="2.3.1.157" evidence="18"/>
<comment type="catalytic activity">
    <reaction evidence="15 18">
        <text>alpha-D-glucosamine 1-phosphate + acetyl-CoA = N-acetyl-alpha-D-glucosamine 1-phosphate + CoA + H(+)</text>
        <dbReference type="Rhea" id="RHEA:13725"/>
        <dbReference type="ChEBI" id="CHEBI:15378"/>
        <dbReference type="ChEBI" id="CHEBI:57287"/>
        <dbReference type="ChEBI" id="CHEBI:57288"/>
        <dbReference type="ChEBI" id="CHEBI:57776"/>
        <dbReference type="ChEBI" id="CHEBI:58516"/>
        <dbReference type="EC" id="2.3.1.157"/>
    </reaction>
</comment>
<comment type="cofactor">
    <cofactor evidence="18">
        <name>Mg(2+)</name>
        <dbReference type="ChEBI" id="CHEBI:18420"/>
    </cofactor>
    <text evidence="18">Binds 1 Mg(2+) ion per subunit.</text>
</comment>
<dbReference type="CDD" id="cd02540">
    <property type="entry name" value="GT2_GlmU_N_bac"/>
    <property type="match status" value="1"/>
</dbReference>
<dbReference type="GO" id="GO:0006048">
    <property type="term" value="P:UDP-N-acetylglucosamine biosynthetic process"/>
    <property type="evidence" value="ECO:0007669"/>
    <property type="project" value="UniProtKB-UniPathway"/>
</dbReference>
<feature type="domain" description="MobA-like NTP transferase" evidence="19">
    <location>
        <begin position="23"/>
        <end position="148"/>
    </location>
</feature>
<dbReference type="NCBIfam" id="TIGR01173">
    <property type="entry name" value="glmU"/>
    <property type="match status" value="1"/>
</dbReference>
<feature type="binding site" evidence="18">
    <location>
        <position position="39"/>
    </location>
    <ligand>
        <name>UDP-N-acetyl-alpha-D-glucosamine</name>
        <dbReference type="ChEBI" id="CHEBI:57705"/>
    </ligand>
</feature>
<dbReference type="GO" id="GO:0008360">
    <property type="term" value="P:regulation of cell shape"/>
    <property type="evidence" value="ECO:0007669"/>
    <property type="project" value="UniProtKB-KW"/>
</dbReference>
<comment type="similarity">
    <text evidence="2 18">In the C-terminal section; belongs to the transferase hexapeptide repeat family.</text>
</comment>
<feature type="region of interest" description="N-acetyltransferase" evidence="18">
    <location>
        <begin position="270"/>
        <end position="475"/>
    </location>
</feature>
<sequence>MAKKATAKKVTTAKTVTAVIHTVILAAGKGTRMKSAVPKVLHPIGGKPMLGHVLDAVANIGAEASHVVHGHGAEQVREWHASDRAKEKSVQWVLQKDQLGTGHAVLQAMPKIPDDALVLVLYGDVPLISVSTLQNLIAAADKGLAVLTVELDEPTGYGRIVRNKAGAVTGIVEENDANARQKKITEVNTGLLAVSAKRLKAWLAKVKNNNAKGEYYLTDIVGLAVKDRTRVTAVSAASPDEVEGVNDRVQLARMERVYQRTQAERLMREGVHMADPSRFDLRGILLPGKDVKIDVGVIIEGVVELGDNVSIGPYCVLKNVKLGAGSVVEAHSLLDGVKGARDLHIGPFARLRPGTELADGVKVGNFVETKKSKVGKGSKINHLSYVGDAVLGEDVNVGAGTITCNYDGVNKHQTTIGDNAFIGSNSSLVAPVVIGKGATIGAGSVIGKDAPDDALTVARAKQVTLPGWKRPTKKT</sequence>
<dbReference type="Gene3D" id="3.90.550.10">
    <property type="entry name" value="Spore Coat Polysaccharide Biosynthesis Protein SpsA, Chain A"/>
    <property type="match status" value="1"/>
</dbReference>
<reference evidence="20 21" key="1">
    <citation type="submission" date="2018-04" db="EMBL/GenBank/DDBJ databases">
        <title>Novel species isolated from glacier.</title>
        <authorList>
            <person name="Liu Q."/>
            <person name="Xin Y.-H."/>
        </authorList>
    </citation>
    <scope>NUCLEOTIDE SEQUENCE [LARGE SCALE GENOMIC DNA]</scope>
    <source>
        <strain evidence="20 21">GT1R17</strain>
    </source>
</reference>
<evidence type="ECO:0000256" key="6">
    <source>
        <dbReference type="ARBA" id="ARBA00022695"/>
    </source>
</evidence>
<keyword evidence="8 18" id="KW-0677">Repeat</keyword>
<keyword evidence="6 18" id="KW-0548">Nucleotidyltransferase</keyword>
<feature type="binding site" evidence="18">
    <location>
        <position position="188"/>
    </location>
    <ligand>
        <name>UDP-N-acetyl-alpha-D-glucosamine</name>
        <dbReference type="ChEBI" id="CHEBI:57705"/>
    </ligand>
</feature>
<feature type="binding site" evidence="18">
    <location>
        <position position="95"/>
    </location>
    <ligand>
        <name>UDP-N-acetyl-alpha-D-glucosamine</name>
        <dbReference type="ChEBI" id="CHEBI:57705"/>
    </ligand>
</feature>
<comment type="pathway">
    <text evidence="18">Nucleotide-sugar biosynthesis; UDP-N-acetyl-alpha-D-glucosamine biosynthesis; N-acetyl-alpha-D-glucosamine 1-phosphate from alpha-D-glucosamine 6-phosphate (route II): step 2/2.</text>
</comment>
<feature type="region of interest" description="Linker" evidence="18">
    <location>
        <begin position="249"/>
        <end position="269"/>
    </location>
</feature>
<organism evidence="20 21">
    <name type="scientific">Stenotrophobium rhamnosiphilum</name>
    <dbReference type="NCBI Taxonomy" id="2029166"/>
    <lineage>
        <taxon>Bacteria</taxon>
        <taxon>Pseudomonadati</taxon>
        <taxon>Pseudomonadota</taxon>
        <taxon>Gammaproteobacteria</taxon>
        <taxon>Nevskiales</taxon>
        <taxon>Nevskiaceae</taxon>
        <taxon>Stenotrophobium</taxon>
    </lineage>
</organism>
<comment type="catalytic activity">
    <reaction evidence="16 18">
        <text>N-acetyl-alpha-D-glucosamine 1-phosphate + UTP + H(+) = UDP-N-acetyl-alpha-D-glucosamine + diphosphate</text>
        <dbReference type="Rhea" id="RHEA:13509"/>
        <dbReference type="ChEBI" id="CHEBI:15378"/>
        <dbReference type="ChEBI" id="CHEBI:33019"/>
        <dbReference type="ChEBI" id="CHEBI:46398"/>
        <dbReference type="ChEBI" id="CHEBI:57705"/>
        <dbReference type="ChEBI" id="CHEBI:57776"/>
        <dbReference type="EC" id="2.7.7.23"/>
    </reaction>
</comment>
<feature type="binding site" evidence="18">
    <location>
        <position position="396"/>
    </location>
    <ligand>
        <name>UDP-N-acetyl-alpha-D-glucosamine</name>
        <dbReference type="ChEBI" id="CHEBI:57705"/>
    </ligand>
</feature>
<feature type="binding site" evidence="18">
    <location>
        <position position="399"/>
    </location>
    <ligand>
        <name>acetyl-CoA</name>
        <dbReference type="ChEBI" id="CHEBI:57288"/>
    </ligand>
</feature>
<keyword evidence="7 18" id="KW-0479">Metal-binding</keyword>
<evidence type="ECO:0000313" key="21">
    <source>
        <dbReference type="Proteomes" id="UP000244248"/>
    </source>
</evidence>
<name>A0A2T5MGE8_9GAMM</name>
<dbReference type="InterPro" id="IPR050065">
    <property type="entry name" value="GlmU-like"/>
</dbReference>
<accession>A0A2T5MGE8</accession>
<evidence type="ECO:0000256" key="14">
    <source>
        <dbReference type="ARBA" id="ARBA00023316"/>
    </source>
</evidence>
<dbReference type="GO" id="GO:0016020">
    <property type="term" value="C:membrane"/>
    <property type="evidence" value="ECO:0007669"/>
    <property type="project" value="GOC"/>
</dbReference>
<dbReference type="GO" id="GO:0000902">
    <property type="term" value="P:cell morphogenesis"/>
    <property type="evidence" value="ECO:0007669"/>
    <property type="project" value="UniProtKB-UniRule"/>
</dbReference>
<dbReference type="GO" id="GO:0019134">
    <property type="term" value="F:glucosamine-1-phosphate N-acetyltransferase activity"/>
    <property type="evidence" value="ECO:0007669"/>
    <property type="project" value="UniProtKB-UniRule"/>
</dbReference>
<dbReference type="InterPro" id="IPR001451">
    <property type="entry name" value="Hexapep"/>
</dbReference>
<feature type="binding site" evidence="18">
    <location>
        <position position="370"/>
    </location>
    <ligand>
        <name>UDP-N-acetyl-alpha-D-glucosamine</name>
        <dbReference type="ChEBI" id="CHEBI:57705"/>
    </ligand>
</feature>
<comment type="subunit">
    <text evidence="18">Homotrimer.</text>
</comment>
<evidence type="ECO:0000256" key="7">
    <source>
        <dbReference type="ARBA" id="ARBA00022723"/>
    </source>
</evidence>
<dbReference type="GO" id="GO:0000287">
    <property type="term" value="F:magnesium ion binding"/>
    <property type="evidence" value="ECO:0007669"/>
    <property type="project" value="UniProtKB-UniRule"/>
</dbReference>
<protein>
    <recommendedName>
        <fullName evidence="18">Bifunctional protein GlmU</fullName>
    </recommendedName>
    <domain>
        <recommendedName>
            <fullName evidence="18">UDP-N-acetylglucosamine pyrophosphorylase</fullName>
            <ecNumber evidence="18">2.7.7.23</ecNumber>
        </recommendedName>
        <alternativeName>
            <fullName evidence="18">N-acetylglucosamine-1-phosphate uridyltransferase</fullName>
        </alternativeName>
    </domain>
    <domain>
        <recommendedName>
            <fullName evidence="18">Glucosamine-1-phosphate N-acetyltransferase</fullName>
            <ecNumber evidence="18">2.3.1.157</ecNumber>
        </recommendedName>
    </domain>
</protein>
<dbReference type="EMBL" id="QANS01000003">
    <property type="protein sequence ID" value="PTU31640.1"/>
    <property type="molecule type" value="Genomic_DNA"/>
</dbReference>
<comment type="subcellular location">
    <subcellularLocation>
        <location evidence="1 18">Cytoplasm</location>
    </subcellularLocation>
</comment>
<evidence type="ECO:0000256" key="18">
    <source>
        <dbReference type="HAMAP-Rule" id="MF_01631"/>
    </source>
</evidence>
<dbReference type="GO" id="GO:0071555">
    <property type="term" value="P:cell wall organization"/>
    <property type="evidence" value="ECO:0007669"/>
    <property type="project" value="UniProtKB-KW"/>
</dbReference>
<feature type="binding site" evidence="18">
    <location>
        <position position="459"/>
    </location>
    <ligand>
        <name>acetyl-CoA</name>
        <dbReference type="ChEBI" id="CHEBI:57288"/>
    </ligand>
</feature>
<keyword evidence="9 18" id="KW-0460">Magnesium</keyword>
<evidence type="ECO:0000256" key="11">
    <source>
        <dbReference type="ARBA" id="ARBA00022984"/>
    </source>
</evidence>
<evidence type="ECO:0000256" key="16">
    <source>
        <dbReference type="ARBA" id="ARBA00048493"/>
    </source>
</evidence>
<dbReference type="SUPFAM" id="SSF53448">
    <property type="entry name" value="Nucleotide-diphospho-sugar transferases"/>
    <property type="match status" value="1"/>
</dbReference>
<feature type="binding site" evidence="18">
    <location>
        <begin position="25"/>
        <end position="28"/>
    </location>
    <ligand>
        <name>UDP-N-acetyl-alpha-D-glucosamine</name>
        <dbReference type="ChEBI" id="CHEBI:57705"/>
    </ligand>
</feature>
<dbReference type="RefSeq" id="WP_107940186.1">
    <property type="nucleotide sequence ID" value="NZ_QANS01000003.1"/>
</dbReference>
<dbReference type="PANTHER" id="PTHR43584:SF3">
    <property type="entry name" value="BIFUNCTIONAL PROTEIN GLMU"/>
    <property type="match status" value="1"/>
</dbReference>
<dbReference type="SUPFAM" id="SSF51161">
    <property type="entry name" value="Trimeric LpxA-like enzymes"/>
    <property type="match status" value="1"/>
</dbReference>
<keyword evidence="5 18" id="KW-0808">Transferase</keyword>
<gene>
    <name evidence="18 20" type="primary">glmU</name>
    <name evidence="20" type="ORF">CJD38_09995</name>
</gene>
<proteinExistence type="inferred from homology"/>
<keyword evidence="10 18" id="KW-0133">Cell shape</keyword>
<dbReference type="Proteomes" id="UP000244248">
    <property type="component" value="Unassembled WGS sequence"/>
</dbReference>
<evidence type="ECO:0000256" key="10">
    <source>
        <dbReference type="ARBA" id="ARBA00022960"/>
    </source>
</evidence>
<feature type="region of interest" description="Pyrophosphorylase" evidence="18">
    <location>
        <begin position="1"/>
        <end position="248"/>
    </location>
</feature>